<evidence type="ECO:0000313" key="2">
    <source>
        <dbReference type="Proteomes" id="UP000343317"/>
    </source>
</evidence>
<reference evidence="1 2" key="1">
    <citation type="submission" date="2019-08" db="EMBL/GenBank/DDBJ databases">
        <authorList>
            <person name="Peeters C."/>
        </authorList>
    </citation>
    <scope>NUCLEOTIDE SEQUENCE [LARGE SCALE GENOMIC DNA]</scope>
    <source>
        <strain evidence="1 2">LMG 31112</strain>
    </source>
</reference>
<proteinExistence type="predicted"/>
<protein>
    <submittedName>
        <fullName evidence="1">Uncharacterized protein</fullName>
    </submittedName>
</protein>
<organism evidence="1 2">
    <name type="scientific">Pandoraea horticolens</name>
    <dbReference type="NCBI Taxonomy" id="2508298"/>
    <lineage>
        <taxon>Bacteria</taxon>
        <taxon>Pseudomonadati</taxon>
        <taxon>Pseudomonadota</taxon>
        <taxon>Betaproteobacteria</taxon>
        <taxon>Burkholderiales</taxon>
        <taxon>Burkholderiaceae</taxon>
        <taxon>Pandoraea</taxon>
    </lineage>
</organism>
<dbReference type="AlphaFoldDB" id="A0A5E4Y7Z8"/>
<gene>
    <name evidence="1" type="ORF">PHO31112_04333</name>
</gene>
<sequence>MREIQRKASQHSPSPATARLFFLPLRQNKVLSDTLFGRSFTP</sequence>
<dbReference type="Proteomes" id="UP000343317">
    <property type="component" value="Unassembled WGS sequence"/>
</dbReference>
<dbReference type="EMBL" id="CABPSM010000016">
    <property type="protein sequence ID" value="VVE44567.1"/>
    <property type="molecule type" value="Genomic_DNA"/>
</dbReference>
<name>A0A5E4Y7Z8_9BURK</name>
<keyword evidence="2" id="KW-1185">Reference proteome</keyword>
<accession>A0A5E4Y7Z8</accession>
<evidence type="ECO:0000313" key="1">
    <source>
        <dbReference type="EMBL" id="VVE44567.1"/>
    </source>
</evidence>